<dbReference type="EMBL" id="JBEGDG010000002">
    <property type="protein sequence ID" value="MEQ6353563.1"/>
    <property type="molecule type" value="Genomic_DNA"/>
</dbReference>
<keyword evidence="2" id="KW-1185">Reference proteome</keyword>
<dbReference type="Proteomes" id="UP001478862">
    <property type="component" value="Unassembled WGS sequence"/>
</dbReference>
<gene>
    <name evidence="1" type="ORF">ABNX05_02930</name>
</gene>
<evidence type="ECO:0000313" key="1">
    <source>
        <dbReference type="EMBL" id="MEQ6353563.1"/>
    </source>
</evidence>
<organism evidence="1 2">
    <name type="scientific">Lysinibacillus zambalensis</name>
    <dbReference type="NCBI Taxonomy" id="3160866"/>
    <lineage>
        <taxon>Bacteria</taxon>
        <taxon>Bacillati</taxon>
        <taxon>Bacillota</taxon>
        <taxon>Bacilli</taxon>
        <taxon>Bacillales</taxon>
        <taxon>Bacillaceae</taxon>
        <taxon>Lysinibacillus</taxon>
    </lineage>
</organism>
<comment type="caution">
    <text evidence="1">The sequence shown here is derived from an EMBL/GenBank/DDBJ whole genome shotgun (WGS) entry which is preliminary data.</text>
</comment>
<sequence>MKRPFLKIGLLLVFGVVFLTGVQSFFNQQEINLASERCLKAGGEPIVERDLLSLNYTFACHIK</sequence>
<reference evidence="1 2" key="1">
    <citation type="submission" date="2024-06" db="EMBL/GenBank/DDBJ databases">
        <title>Lysinibacillus zambalefons sp. nov., a Novel Firmicute Isolated from the Poon Bato Zambales Hyperalkaline Spring.</title>
        <authorList>
            <person name="Aja J.A."/>
            <person name="Lazaro J.E.H."/>
            <person name="Llorin L.D."/>
            <person name="Lim K.R."/>
            <person name="Teodosio J."/>
            <person name="Dalisay D.S."/>
        </authorList>
    </citation>
    <scope>NUCLEOTIDE SEQUENCE [LARGE SCALE GENOMIC DNA]</scope>
    <source>
        <strain evidence="1 2">M3</strain>
    </source>
</reference>
<name>A0ABV1MM18_9BACI</name>
<proteinExistence type="predicted"/>
<evidence type="ECO:0000313" key="2">
    <source>
        <dbReference type="Proteomes" id="UP001478862"/>
    </source>
</evidence>
<dbReference type="RefSeq" id="WP_349658344.1">
    <property type="nucleotide sequence ID" value="NZ_JBEGDG010000002.1"/>
</dbReference>
<accession>A0ABV1MM18</accession>
<protein>
    <submittedName>
        <fullName evidence="1">Uncharacterized protein</fullName>
    </submittedName>
</protein>